<protein>
    <submittedName>
        <fullName evidence="1">Uncharacterized protein</fullName>
    </submittedName>
</protein>
<dbReference type="EMBL" id="DSGT01000009">
    <property type="protein sequence ID" value="HEW53170.1"/>
    <property type="molecule type" value="Genomic_DNA"/>
</dbReference>
<name>A0A7C2V9C6_9CREN</name>
<proteinExistence type="predicted"/>
<dbReference type="Gene3D" id="3.90.180.10">
    <property type="entry name" value="Medium-chain alcohol dehydrogenases, catalytic domain"/>
    <property type="match status" value="1"/>
</dbReference>
<accession>A0A7C2V9C6</accession>
<evidence type="ECO:0000313" key="1">
    <source>
        <dbReference type="EMBL" id="HEW53170.1"/>
    </source>
</evidence>
<dbReference type="SUPFAM" id="SSF50129">
    <property type="entry name" value="GroES-like"/>
    <property type="match status" value="1"/>
</dbReference>
<dbReference type="InterPro" id="IPR011032">
    <property type="entry name" value="GroES-like_sf"/>
</dbReference>
<reference evidence="1" key="1">
    <citation type="journal article" date="2020" name="mSystems">
        <title>Genome- and Community-Level Interaction Insights into Carbon Utilization and Element Cycling Functions of Hydrothermarchaeota in Hydrothermal Sediment.</title>
        <authorList>
            <person name="Zhou Z."/>
            <person name="Liu Y."/>
            <person name="Xu W."/>
            <person name="Pan J."/>
            <person name="Luo Z.H."/>
            <person name="Li M."/>
        </authorList>
    </citation>
    <scope>NUCLEOTIDE SEQUENCE [LARGE SCALE GENOMIC DNA]</scope>
    <source>
        <strain evidence="1">SpSt-16</strain>
    </source>
</reference>
<sequence>MYRRISVNFCGDILVDVFSSFMLRSNEVAIKVSHSYLSVTDVAFSKCSLVASNRKALGSIAIGRVVDRGVSVEDVSEGSRAIGFVLMSPYYTSNLGGAQDIAVIDQYFVREVKMDVYTDLEALLIAGLSVSKDVVDELKGKDVVLIGEDISLLTFAYYAQKYSCKVGIVPRYMFLGAKIVKGEHISLHSVKKTFDVVVLAVSDPAIACLAAKNLSKTKGSMLILYPGTQRFLPSICVDQDDAKIKVMGLGDLDLGIKVFEEYRDLLIQSLRILKPEELPKRLDKPSVIRFA</sequence>
<dbReference type="AlphaFoldDB" id="A0A7C2V9C6"/>
<comment type="caution">
    <text evidence="1">The sequence shown here is derived from an EMBL/GenBank/DDBJ whole genome shotgun (WGS) entry which is preliminary data.</text>
</comment>
<gene>
    <name evidence="1" type="ORF">ENO77_03270</name>
</gene>
<organism evidence="1">
    <name type="scientific">Ignisphaera aggregans</name>
    <dbReference type="NCBI Taxonomy" id="334771"/>
    <lineage>
        <taxon>Archaea</taxon>
        <taxon>Thermoproteota</taxon>
        <taxon>Thermoprotei</taxon>
        <taxon>Desulfurococcales</taxon>
        <taxon>Desulfurococcaceae</taxon>
        <taxon>Ignisphaera</taxon>
    </lineage>
</organism>